<evidence type="ECO:0000313" key="2">
    <source>
        <dbReference type="EMBL" id="MPM29432.1"/>
    </source>
</evidence>
<protein>
    <submittedName>
        <fullName evidence="2">Uncharacterized protein</fullName>
    </submittedName>
</protein>
<accession>A0A644YLC0</accession>
<reference evidence="2" key="1">
    <citation type="submission" date="2019-08" db="EMBL/GenBank/DDBJ databases">
        <authorList>
            <person name="Kucharzyk K."/>
            <person name="Murdoch R.W."/>
            <person name="Higgins S."/>
            <person name="Loffler F."/>
        </authorList>
    </citation>
    <scope>NUCLEOTIDE SEQUENCE</scope>
</reference>
<organism evidence="2">
    <name type="scientific">bioreactor metagenome</name>
    <dbReference type="NCBI Taxonomy" id="1076179"/>
    <lineage>
        <taxon>unclassified sequences</taxon>
        <taxon>metagenomes</taxon>
        <taxon>ecological metagenomes</taxon>
    </lineage>
</organism>
<comment type="caution">
    <text evidence="2">The sequence shown here is derived from an EMBL/GenBank/DDBJ whole genome shotgun (WGS) entry which is preliminary data.</text>
</comment>
<sequence>MAQAHLVVLPAAIHASAQAQFFQQILHFARIVSGHRQIMRTQRAGHALHHAAAAVAAGRVFQLQQREVVHSTQAQCAGRRQPRHTAARNHHRCAMHHVRHQRRAAALKPIPQGVAPVDVQAGKAALQFALRGLAARQQAAARQGRTGLEKAPTLQEGRRHQCPTSPHSCS</sequence>
<dbReference type="EMBL" id="VSSQ01005510">
    <property type="protein sequence ID" value="MPM29432.1"/>
    <property type="molecule type" value="Genomic_DNA"/>
</dbReference>
<dbReference type="AlphaFoldDB" id="A0A644YLC0"/>
<feature type="region of interest" description="Disordered" evidence="1">
    <location>
        <begin position="141"/>
        <end position="170"/>
    </location>
</feature>
<gene>
    <name evidence="2" type="ORF">SDC9_75972</name>
</gene>
<name>A0A644YLC0_9ZZZZ</name>
<evidence type="ECO:0000256" key="1">
    <source>
        <dbReference type="SAM" id="MobiDB-lite"/>
    </source>
</evidence>
<proteinExistence type="predicted"/>